<feature type="region of interest" description="Disordered" evidence="1">
    <location>
        <begin position="280"/>
        <end position="301"/>
    </location>
</feature>
<dbReference type="InterPro" id="IPR002495">
    <property type="entry name" value="Glyco_trans_8"/>
</dbReference>
<accession>A0AAF0Y3E6</accession>
<dbReference type="AlphaFoldDB" id="A0AAF0Y3E6"/>
<name>A0AAF0Y3E6_9TREE</name>
<dbReference type="SUPFAM" id="SSF53448">
    <property type="entry name" value="Nucleotide-diphospho-sugar transferases"/>
    <property type="match status" value="1"/>
</dbReference>
<dbReference type="Pfam" id="PF01501">
    <property type="entry name" value="Glyco_transf_8"/>
    <property type="match status" value="1"/>
</dbReference>
<evidence type="ECO:0000256" key="1">
    <source>
        <dbReference type="SAM" id="MobiDB-lite"/>
    </source>
</evidence>
<evidence type="ECO:0000313" key="2">
    <source>
        <dbReference type="EMBL" id="WOO79578.1"/>
    </source>
</evidence>
<dbReference type="Gene3D" id="3.90.550.10">
    <property type="entry name" value="Spore Coat Polysaccharide Biosynthesis Protein SpsA, Chain A"/>
    <property type="match status" value="1"/>
</dbReference>
<reference evidence="2" key="1">
    <citation type="submission" date="2023-10" db="EMBL/GenBank/DDBJ databases">
        <authorList>
            <person name="Noh H."/>
        </authorList>
    </citation>
    <scope>NUCLEOTIDE SEQUENCE</scope>
    <source>
        <strain evidence="2">DUCC4014</strain>
    </source>
</reference>
<sequence>MASPAATTATTAPAGRKAWAALVTRPTYLPGLLALHRTLVSVSSYPLVVLVTDALPESARAIIRKRGLEVIDIEHLSPGEGKHSGFDGDKAHRFHDTWTKLQVFGLDQFERLILIDADTIFLRGMDELFDIELGKDWIAAAPVCACNPFKFAHYPDDWVPANCALSHQPRPTTLDNVPQPTLDSPRTSHLLNSGVVVLHPSRELMDTLVDHLDNSPTIAEAQFPDQDVLAEVFKGKWRVLPWWTNSLKTERAVHQNIWDDNEVRLLHFILEKPWNKRPAGLPERSVLPTPPRSPADGVRRPLPAPLLEAVHSAPPQPSKTDYDILHSWWWAVYDDLLAELKTEAGSGWEEIDRYVAH</sequence>
<dbReference type="Proteomes" id="UP000827549">
    <property type="component" value="Chromosome 2"/>
</dbReference>
<gene>
    <name evidence="2" type="primary">GOLS1</name>
    <name evidence="2" type="ORF">LOC62_02G003098</name>
</gene>
<organism evidence="2 3">
    <name type="scientific">Vanrija pseudolonga</name>
    <dbReference type="NCBI Taxonomy" id="143232"/>
    <lineage>
        <taxon>Eukaryota</taxon>
        <taxon>Fungi</taxon>
        <taxon>Dikarya</taxon>
        <taxon>Basidiomycota</taxon>
        <taxon>Agaricomycotina</taxon>
        <taxon>Tremellomycetes</taxon>
        <taxon>Trichosporonales</taxon>
        <taxon>Trichosporonaceae</taxon>
        <taxon>Vanrija</taxon>
    </lineage>
</organism>
<dbReference type="GO" id="GO:0016757">
    <property type="term" value="F:glycosyltransferase activity"/>
    <property type="evidence" value="ECO:0007669"/>
    <property type="project" value="InterPro"/>
</dbReference>
<dbReference type="EMBL" id="CP086715">
    <property type="protein sequence ID" value="WOO79578.1"/>
    <property type="molecule type" value="Genomic_DNA"/>
</dbReference>
<evidence type="ECO:0000313" key="3">
    <source>
        <dbReference type="Proteomes" id="UP000827549"/>
    </source>
</evidence>
<dbReference type="PANTHER" id="PTHR11183">
    <property type="entry name" value="GLYCOGENIN SUBFAMILY MEMBER"/>
    <property type="match status" value="1"/>
</dbReference>
<proteinExistence type="predicted"/>
<dbReference type="InterPro" id="IPR029044">
    <property type="entry name" value="Nucleotide-diphossugar_trans"/>
</dbReference>
<keyword evidence="3" id="KW-1185">Reference proteome</keyword>
<dbReference type="RefSeq" id="XP_062625610.1">
    <property type="nucleotide sequence ID" value="XM_062769626.1"/>
</dbReference>
<dbReference type="CDD" id="cd02537">
    <property type="entry name" value="GT8_Glycogenin"/>
    <property type="match status" value="1"/>
</dbReference>
<protein>
    <submittedName>
        <fullName evidence="2">Galactinol synthase 1</fullName>
    </submittedName>
</protein>
<dbReference type="InterPro" id="IPR050587">
    <property type="entry name" value="GNT1/Glycosyltrans_8"/>
</dbReference>
<dbReference type="GeneID" id="87806344"/>